<comment type="caution">
    <text evidence="2">The sequence shown here is derived from an EMBL/GenBank/DDBJ whole genome shotgun (WGS) entry which is preliminary data.</text>
</comment>
<dbReference type="Proteomes" id="UP000324222">
    <property type="component" value="Unassembled WGS sequence"/>
</dbReference>
<dbReference type="AlphaFoldDB" id="A0A5B7H840"/>
<evidence type="ECO:0000256" key="1">
    <source>
        <dbReference type="SAM" id="MobiDB-lite"/>
    </source>
</evidence>
<sequence>MACYAAGGAGKGAVSEVQQREGVRDTSTTKEDATLTTSRPPRLCLGRSQEGGMRGDVADDWHPSYRTPPYDETVSDPRARTKEVQEARAWRRWAGGWVGVMPGKIVSRSHSRSLKNK</sequence>
<organism evidence="2 3">
    <name type="scientific">Portunus trituberculatus</name>
    <name type="common">Swimming crab</name>
    <name type="synonym">Neptunus trituberculatus</name>
    <dbReference type="NCBI Taxonomy" id="210409"/>
    <lineage>
        <taxon>Eukaryota</taxon>
        <taxon>Metazoa</taxon>
        <taxon>Ecdysozoa</taxon>
        <taxon>Arthropoda</taxon>
        <taxon>Crustacea</taxon>
        <taxon>Multicrustacea</taxon>
        <taxon>Malacostraca</taxon>
        <taxon>Eumalacostraca</taxon>
        <taxon>Eucarida</taxon>
        <taxon>Decapoda</taxon>
        <taxon>Pleocyemata</taxon>
        <taxon>Brachyura</taxon>
        <taxon>Eubrachyura</taxon>
        <taxon>Portunoidea</taxon>
        <taxon>Portunidae</taxon>
        <taxon>Portuninae</taxon>
        <taxon>Portunus</taxon>
    </lineage>
</organism>
<evidence type="ECO:0000313" key="2">
    <source>
        <dbReference type="EMBL" id="MPC65427.1"/>
    </source>
</evidence>
<keyword evidence="3" id="KW-1185">Reference proteome</keyword>
<name>A0A5B7H840_PORTR</name>
<feature type="compositionally biased region" description="Basic and acidic residues" evidence="1">
    <location>
        <begin position="18"/>
        <end position="33"/>
    </location>
</feature>
<gene>
    <name evidence="2" type="ORF">E2C01_059561</name>
</gene>
<protein>
    <submittedName>
        <fullName evidence="2">Uncharacterized protein</fullName>
    </submittedName>
</protein>
<accession>A0A5B7H840</accession>
<reference evidence="2 3" key="1">
    <citation type="submission" date="2019-05" db="EMBL/GenBank/DDBJ databases">
        <title>Another draft genome of Portunus trituberculatus and its Hox gene families provides insights of decapod evolution.</title>
        <authorList>
            <person name="Jeong J.-H."/>
            <person name="Song I."/>
            <person name="Kim S."/>
            <person name="Choi T."/>
            <person name="Kim D."/>
            <person name="Ryu S."/>
            <person name="Kim W."/>
        </authorList>
    </citation>
    <scope>NUCLEOTIDE SEQUENCE [LARGE SCALE GENOMIC DNA]</scope>
    <source>
        <tissue evidence="2">Muscle</tissue>
    </source>
</reference>
<feature type="region of interest" description="Disordered" evidence="1">
    <location>
        <begin position="1"/>
        <end position="80"/>
    </location>
</feature>
<evidence type="ECO:0000313" key="3">
    <source>
        <dbReference type="Proteomes" id="UP000324222"/>
    </source>
</evidence>
<proteinExistence type="predicted"/>
<dbReference type="EMBL" id="VSRR010023366">
    <property type="protein sequence ID" value="MPC65427.1"/>
    <property type="molecule type" value="Genomic_DNA"/>
</dbReference>